<organism evidence="1 2">
    <name type="scientific">Archangium violaceum Cb vi76</name>
    <dbReference type="NCBI Taxonomy" id="1406225"/>
    <lineage>
        <taxon>Bacteria</taxon>
        <taxon>Pseudomonadati</taxon>
        <taxon>Myxococcota</taxon>
        <taxon>Myxococcia</taxon>
        <taxon>Myxococcales</taxon>
        <taxon>Cystobacterineae</taxon>
        <taxon>Archangiaceae</taxon>
        <taxon>Archangium</taxon>
    </lineage>
</organism>
<gene>
    <name evidence="1" type="ORF">Q664_34905</name>
</gene>
<dbReference type="EMBL" id="JPMI01000243">
    <property type="protein sequence ID" value="KFA89416.1"/>
    <property type="molecule type" value="Genomic_DNA"/>
</dbReference>
<dbReference type="Proteomes" id="UP000028547">
    <property type="component" value="Unassembled WGS sequence"/>
</dbReference>
<dbReference type="RefSeq" id="WP_043405240.1">
    <property type="nucleotide sequence ID" value="NZ_JPMI01000243.1"/>
</dbReference>
<evidence type="ECO:0000313" key="1">
    <source>
        <dbReference type="EMBL" id="KFA89416.1"/>
    </source>
</evidence>
<evidence type="ECO:0000313" key="2">
    <source>
        <dbReference type="Proteomes" id="UP000028547"/>
    </source>
</evidence>
<reference evidence="1 2" key="1">
    <citation type="submission" date="2014-07" db="EMBL/GenBank/DDBJ databases">
        <title>Draft Genome Sequence of Gephyronic Acid Producer, Cystobacter violaceus Strain Cb vi76.</title>
        <authorList>
            <person name="Stevens D.C."/>
            <person name="Young J."/>
            <person name="Carmichael R."/>
            <person name="Tan J."/>
            <person name="Taylor R.E."/>
        </authorList>
    </citation>
    <scope>NUCLEOTIDE SEQUENCE [LARGE SCALE GENOMIC DNA]</scope>
    <source>
        <strain evidence="1 2">Cb vi76</strain>
    </source>
</reference>
<name>A0A084SLT1_9BACT</name>
<comment type="caution">
    <text evidence="1">The sequence shown here is derived from an EMBL/GenBank/DDBJ whole genome shotgun (WGS) entry which is preliminary data.</text>
</comment>
<dbReference type="AlphaFoldDB" id="A0A084SLT1"/>
<proteinExistence type="predicted"/>
<accession>A0A084SLT1</accession>
<protein>
    <submittedName>
        <fullName evidence="1">Uncharacterized protein</fullName>
    </submittedName>
</protein>
<sequence>MKRFSSPDPLFAELWSPEAAITAGNRLYFLVQPLSTTGPGAGLAQLWRTNGTSQGTRFLTERLTVSARRTTPSA</sequence>